<dbReference type="EMBL" id="JRYR02000002">
    <property type="protein sequence ID" value="OHX64800.1"/>
    <property type="molecule type" value="Genomic_DNA"/>
</dbReference>
<dbReference type="AlphaFoldDB" id="A0A1S1YUV4"/>
<evidence type="ECO:0000259" key="5">
    <source>
        <dbReference type="Pfam" id="PF00884"/>
    </source>
</evidence>
<evidence type="ECO:0000313" key="7">
    <source>
        <dbReference type="Proteomes" id="UP000179797"/>
    </source>
</evidence>
<dbReference type="Pfam" id="PF00884">
    <property type="entry name" value="Sulfatase"/>
    <property type="match status" value="1"/>
</dbReference>
<dbReference type="PANTHER" id="PTHR42693:SF53">
    <property type="entry name" value="ENDO-4-O-SULFATASE"/>
    <property type="match status" value="1"/>
</dbReference>
<comment type="caution">
    <text evidence="6">The sequence shown here is derived from an EMBL/GenBank/DDBJ whole genome shotgun (WGS) entry which is preliminary data.</text>
</comment>
<dbReference type="PANTHER" id="PTHR42693">
    <property type="entry name" value="ARYLSULFATASE FAMILY MEMBER"/>
    <property type="match status" value="1"/>
</dbReference>
<dbReference type="PROSITE" id="PS00523">
    <property type="entry name" value="SULFATASE_1"/>
    <property type="match status" value="1"/>
</dbReference>
<evidence type="ECO:0000256" key="1">
    <source>
        <dbReference type="ARBA" id="ARBA00008779"/>
    </source>
</evidence>
<accession>A0A1S1YUV4</accession>
<keyword evidence="2" id="KW-0479">Metal-binding</keyword>
<dbReference type="InterPro" id="IPR024607">
    <property type="entry name" value="Sulfatase_CS"/>
</dbReference>
<evidence type="ECO:0000256" key="4">
    <source>
        <dbReference type="ARBA" id="ARBA00022837"/>
    </source>
</evidence>
<keyword evidence="7" id="KW-1185">Reference proteome</keyword>
<dbReference type="InterPro" id="IPR050738">
    <property type="entry name" value="Sulfatase"/>
</dbReference>
<proteinExistence type="inferred from homology"/>
<name>A0A1S1YUV4_FLAPC</name>
<dbReference type="GO" id="GO:0004065">
    <property type="term" value="F:arylsulfatase activity"/>
    <property type="evidence" value="ECO:0007669"/>
    <property type="project" value="TreeGrafter"/>
</dbReference>
<evidence type="ECO:0000256" key="2">
    <source>
        <dbReference type="ARBA" id="ARBA00022723"/>
    </source>
</evidence>
<dbReference type="InterPro" id="IPR017850">
    <property type="entry name" value="Alkaline_phosphatase_core_sf"/>
</dbReference>
<evidence type="ECO:0000256" key="3">
    <source>
        <dbReference type="ARBA" id="ARBA00022801"/>
    </source>
</evidence>
<organism evidence="6 7">
    <name type="scientific">Flammeovirga pacifica</name>
    <dbReference type="NCBI Taxonomy" id="915059"/>
    <lineage>
        <taxon>Bacteria</taxon>
        <taxon>Pseudomonadati</taxon>
        <taxon>Bacteroidota</taxon>
        <taxon>Cytophagia</taxon>
        <taxon>Cytophagales</taxon>
        <taxon>Flammeovirgaceae</taxon>
        <taxon>Flammeovirga</taxon>
    </lineage>
</organism>
<protein>
    <recommendedName>
        <fullName evidence="5">Sulfatase N-terminal domain-containing protein</fullName>
    </recommendedName>
</protein>
<comment type="similarity">
    <text evidence="1">Belongs to the sulfatase family.</text>
</comment>
<dbReference type="GO" id="GO:0046872">
    <property type="term" value="F:metal ion binding"/>
    <property type="evidence" value="ECO:0007669"/>
    <property type="project" value="UniProtKB-KW"/>
</dbReference>
<dbReference type="STRING" id="915059.NH26_22855"/>
<gene>
    <name evidence="6" type="ORF">NH26_22855</name>
</gene>
<dbReference type="SUPFAM" id="SSF53649">
    <property type="entry name" value="Alkaline phosphatase-like"/>
    <property type="match status" value="1"/>
</dbReference>
<keyword evidence="3" id="KW-0378">Hydrolase</keyword>
<dbReference type="Proteomes" id="UP000179797">
    <property type="component" value="Unassembled WGS sequence"/>
</dbReference>
<dbReference type="InterPro" id="IPR000917">
    <property type="entry name" value="Sulfatase_N"/>
</dbReference>
<reference evidence="6 7" key="1">
    <citation type="journal article" date="2012" name="Int. J. Syst. Evol. Microbiol.">
        <title>Flammeovirga pacifica sp. nov., isolated from deep-sea sediment.</title>
        <authorList>
            <person name="Xu H."/>
            <person name="Fu Y."/>
            <person name="Yang N."/>
            <person name="Ding Z."/>
            <person name="Lai Q."/>
            <person name="Zeng R."/>
        </authorList>
    </citation>
    <scope>NUCLEOTIDE SEQUENCE [LARGE SCALE GENOMIC DNA]</scope>
    <source>
        <strain evidence="7">DSM 24597 / LMG 26175 / WPAGA1</strain>
    </source>
</reference>
<dbReference type="Gene3D" id="3.40.720.10">
    <property type="entry name" value="Alkaline Phosphatase, subunit A"/>
    <property type="match status" value="1"/>
</dbReference>
<evidence type="ECO:0000313" key="6">
    <source>
        <dbReference type="EMBL" id="OHX64800.1"/>
    </source>
</evidence>
<sequence>MFLKLTNTVAQKTDQPNLILIITDEHNFRTIGMYKEILAKRGLSELANPWGEIPNFSTPFIDRIGKEGATLTSMYSSTPSCAPSRASMFTGNYPQTVGVPKNGKGLKKNAQTIAKVLNKADYKTGYIGKWHLAVDNAKPGWQPDPAYHGFTDHKYMFNRGHWKKIEMKNNSPYIPDENSRKATTTANEETFTTDFLTNRTLEFIEENQKDPFMCVLSLPDPHTPNLVRSPYDTMYKKSDVKLPNTYSTTKLREEDHPSWITKKQRFKIGYDSTKLIHQVTQYHGMVKCIDDNVGKIFQKLEDLNILDNTIIVFTSDHGDMLGEHGHENKGTPYESSALIPFLIRYPKGVNQGTVVDYAFNTTDWMDTFLSLMQVDKAVFDPNSTEGHDFSSLLKDGDKSTFENTTFVRIDSWVAAITDRYKLVYDAQLKKPWLYDLQKDPSESQNLFDQEEYKSIISALSIKLLKYGKRTNDSVVNNAKMQAHIKQNITESK</sequence>
<keyword evidence="4" id="KW-0106">Calcium</keyword>
<feature type="domain" description="Sulfatase N-terminal" evidence="5">
    <location>
        <begin position="16"/>
        <end position="374"/>
    </location>
</feature>